<dbReference type="GO" id="GO:0032040">
    <property type="term" value="C:small-subunit processome"/>
    <property type="evidence" value="ECO:0007669"/>
    <property type="project" value="UniProtKB-UniRule"/>
</dbReference>
<sequence length="266" mass="31478">MASLRNAFKSQKVHRERHQPQARERLGLLEKKKDYRQRARDYNEKKAAIKFLKQKALNRNPDEFRFHMVNSRVEDGEHLELEKEDTHTPEQIALMQTQDFKYVTFKRTLEMKKIEKLQNDHHIFPEVESGDAGGIPLRKHTFFVDSKQEAKKFNPAKRLRTHPSLLKRSFNRPTIDALMSGEFKIQGIDPEDPYQLLRCSKKNKKSFEELKKRVEREKQLSVVQRKLEIKRHLAKIKDGRDSKPEKVAPATADAAPVYKWKAERKR</sequence>
<keyword evidence="4 5" id="KW-0539">Nucleus</keyword>
<dbReference type="OrthoDB" id="29058at2759"/>
<dbReference type="AlphaFoldDB" id="A0A7R8ZPI0"/>
<evidence type="ECO:0000313" key="7">
    <source>
        <dbReference type="EMBL" id="CAD7232293.1"/>
    </source>
</evidence>
<comment type="subcellular location">
    <subcellularLocation>
        <location evidence="1 5">Nucleus</location>
        <location evidence="1 5">Nucleolus</location>
    </subcellularLocation>
</comment>
<comment type="function">
    <text evidence="5">Involved in nucleolar processing of pre-18S ribosomal RNA.</text>
</comment>
<dbReference type="PANTHER" id="PTHR12838:SF0">
    <property type="entry name" value="U3 SMALL NUCLEOLAR RNA-ASSOCIATED PROTEIN 11-RELATED"/>
    <property type="match status" value="1"/>
</dbReference>
<name>A0A7R8ZPI0_9CRUS</name>
<dbReference type="InterPro" id="IPR007144">
    <property type="entry name" value="SSU_processome_Utp11"/>
</dbReference>
<evidence type="ECO:0000256" key="3">
    <source>
        <dbReference type="ARBA" id="ARBA00022552"/>
    </source>
</evidence>
<dbReference type="EMBL" id="OB664476">
    <property type="protein sequence ID" value="CAD7232293.1"/>
    <property type="molecule type" value="Genomic_DNA"/>
</dbReference>
<feature type="region of interest" description="Disordered" evidence="6">
    <location>
        <begin position="235"/>
        <end position="266"/>
    </location>
</feature>
<dbReference type="PIRSF" id="PIRSF015952">
    <property type="entry name" value="U3snoRNP11"/>
    <property type="match status" value="1"/>
</dbReference>
<feature type="compositionally biased region" description="Basic and acidic residues" evidence="6">
    <location>
        <begin position="235"/>
        <end position="246"/>
    </location>
</feature>
<protein>
    <recommendedName>
        <fullName evidence="5">U3 small nucleolar RNA-associated protein 11</fullName>
        <shortName evidence="5">U3 snoRNA-associated protein 11</shortName>
    </recommendedName>
</protein>
<dbReference type="GO" id="GO:0006364">
    <property type="term" value="P:rRNA processing"/>
    <property type="evidence" value="ECO:0007669"/>
    <property type="project" value="UniProtKB-UniRule"/>
</dbReference>
<feature type="compositionally biased region" description="Basic and acidic residues" evidence="6">
    <location>
        <begin position="18"/>
        <end position="28"/>
    </location>
</feature>
<proteinExistence type="inferred from homology"/>
<evidence type="ECO:0000256" key="5">
    <source>
        <dbReference type="PIRNR" id="PIRNR015952"/>
    </source>
</evidence>
<comment type="subunit">
    <text evidence="5">Component of the ribosomal small subunit (SSU) processome.</text>
</comment>
<evidence type="ECO:0000256" key="4">
    <source>
        <dbReference type="ARBA" id="ARBA00023242"/>
    </source>
</evidence>
<evidence type="ECO:0000256" key="6">
    <source>
        <dbReference type="SAM" id="MobiDB-lite"/>
    </source>
</evidence>
<gene>
    <name evidence="7" type="ORF">CTOB1V02_LOCUS10130</name>
</gene>
<evidence type="ECO:0000256" key="1">
    <source>
        <dbReference type="ARBA" id="ARBA00004604"/>
    </source>
</evidence>
<evidence type="ECO:0000256" key="2">
    <source>
        <dbReference type="ARBA" id="ARBA00008105"/>
    </source>
</evidence>
<feature type="region of interest" description="Disordered" evidence="6">
    <location>
        <begin position="1"/>
        <end position="28"/>
    </location>
</feature>
<organism evidence="7">
    <name type="scientific">Cyprideis torosa</name>
    <dbReference type="NCBI Taxonomy" id="163714"/>
    <lineage>
        <taxon>Eukaryota</taxon>
        <taxon>Metazoa</taxon>
        <taxon>Ecdysozoa</taxon>
        <taxon>Arthropoda</taxon>
        <taxon>Crustacea</taxon>
        <taxon>Oligostraca</taxon>
        <taxon>Ostracoda</taxon>
        <taxon>Podocopa</taxon>
        <taxon>Podocopida</taxon>
        <taxon>Cytherocopina</taxon>
        <taxon>Cytheroidea</taxon>
        <taxon>Cytherideidae</taxon>
        <taxon>Cyprideis</taxon>
    </lineage>
</organism>
<comment type="similarity">
    <text evidence="2 5">Belongs to the UTP11 family.</text>
</comment>
<reference evidence="7" key="1">
    <citation type="submission" date="2020-11" db="EMBL/GenBank/DDBJ databases">
        <authorList>
            <person name="Tran Van P."/>
        </authorList>
    </citation>
    <scope>NUCLEOTIDE SEQUENCE</scope>
</reference>
<keyword evidence="3 5" id="KW-0698">rRNA processing</keyword>
<dbReference type="Pfam" id="PF03998">
    <property type="entry name" value="Utp11"/>
    <property type="match status" value="1"/>
</dbReference>
<dbReference type="PANTHER" id="PTHR12838">
    <property type="entry name" value="U3 SMALL NUCLEOLAR RNA-ASSOCIATED PROTEIN 11"/>
    <property type="match status" value="1"/>
</dbReference>
<accession>A0A7R8ZPI0</accession>